<dbReference type="AlphaFoldDB" id="A0A0K6H309"/>
<name>A0A0K6H309_9NEIS</name>
<dbReference type="Pfam" id="PF02627">
    <property type="entry name" value="CMD"/>
    <property type="match status" value="1"/>
</dbReference>
<dbReference type="InterPro" id="IPR003779">
    <property type="entry name" value="CMD-like"/>
</dbReference>
<gene>
    <name evidence="2" type="ORF">Ga0061063_2304</name>
</gene>
<dbReference type="OrthoDB" id="1683318at2"/>
<dbReference type="PANTHER" id="PTHR33930">
    <property type="entry name" value="ALKYL HYDROPEROXIDE REDUCTASE AHPD"/>
    <property type="match status" value="1"/>
</dbReference>
<keyword evidence="2" id="KW-0560">Oxidoreductase</keyword>
<feature type="domain" description="Carboxymuconolactone decarboxylase-like" evidence="1">
    <location>
        <begin position="23"/>
        <end position="105"/>
    </location>
</feature>
<dbReference type="STRING" id="375574.GCA_001418035_02089"/>
<accession>A0A0K6H309</accession>
<proteinExistence type="predicted"/>
<protein>
    <submittedName>
        <fullName evidence="2">Alkylhydroperoxidase AhpD family core domain</fullName>
    </submittedName>
</protein>
<dbReference type="Proteomes" id="UP000243535">
    <property type="component" value="Unassembled WGS sequence"/>
</dbReference>
<dbReference type="InterPro" id="IPR004675">
    <property type="entry name" value="AhpD_core"/>
</dbReference>
<keyword evidence="3" id="KW-1185">Reference proteome</keyword>
<reference evidence="3" key="1">
    <citation type="submission" date="2015-08" db="EMBL/GenBank/DDBJ databases">
        <authorList>
            <person name="Varghese N."/>
        </authorList>
    </citation>
    <scope>NUCLEOTIDE SEQUENCE [LARGE SCALE GENOMIC DNA]</scope>
    <source>
        <strain evidence="3">DSM 17901</strain>
    </source>
</reference>
<sequence length="116" mass="12470">MHDYPQLARDISVQLGDFRREMPDTMKGFAQMSRAANTDGALSHKHKELIAMAIGVASRCQGCLAFHAKALVELGCSRQEFMEMLQVAVYMGGGPSLMTAAEAVAAFESFGGEKAA</sequence>
<dbReference type="Gene3D" id="1.20.1290.10">
    <property type="entry name" value="AhpD-like"/>
    <property type="match status" value="1"/>
</dbReference>
<dbReference type="SUPFAM" id="SSF69118">
    <property type="entry name" value="AhpD-like"/>
    <property type="match status" value="1"/>
</dbReference>
<evidence type="ECO:0000313" key="3">
    <source>
        <dbReference type="Proteomes" id="UP000243535"/>
    </source>
</evidence>
<organism evidence="2 3">
    <name type="scientific">Gulbenkiania indica</name>
    <dbReference type="NCBI Taxonomy" id="375574"/>
    <lineage>
        <taxon>Bacteria</taxon>
        <taxon>Pseudomonadati</taxon>
        <taxon>Pseudomonadota</taxon>
        <taxon>Betaproteobacteria</taxon>
        <taxon>Neisseriales</taxon>
        <taxon>Chromobacteriaceae</taxon>
        <taxon>Gulbenkiania</taxon>
    </lineage>
</organism>
<evidence type="ECO:0000313" key="2">
    <source>
        <dbReference type="EMBL" id="CUA85206.1"/>
    </source>
</evidence>
<dbReference type="PANTHER" id="PTHR33930:SF2">
    <property type="entry name" value="BLR3452 PROTEIN"/>
    <property type="match status" value="1"/>
</dbReference>
<dbReference type="InterPro" id="IPR029032">
    <property type="entry name" value="AhpD-like"/>
</dbReference>
<dbReference type="EMBL" id="CYHA01000005">
    <property type="protein sequence ID" value="CUA85206.1"/>
    <property type="molecule type" value="Genomic_DNA"/>
</dbReference>
<keyword evidence="2" id="KW-0575">Peroxidase</keyword>
<dbReference type="NCBIfam" id="TIGR00778">
    <property type="entry name" value="ahpD_dom"/>
    <property type="match status" value="1"/>
</dbReference>
<evidence type="ECO:0000259" key="1">
    <source>
        <dbReference type="Pfam" id="PF02627"/>
    </source>
</evidence>
<dbReference type="GO" id="GO:0051920">
    <property type="term" value="F:peroxiredoxin activity"/>
    <property type="evidence" value="ECO:0007669"/>
    <property type="project" value="InterPro"/>
</dbReference>